<gene>
    <name evidence="1" type="ORF">HETIRDRAFT_432933</name>
</gene>
<keyword evidence="2" id="KW-1185">Reference proteome</keyword>
<dbReference type="AlphaFoldDB" id="W4KDT2"/>
<dbReference type="RefSeq" id="XP_009543634.1">
    <property type="nucleotide sequence ID" value="XM_009545339.1"/>
</dbReference>
<proteinExistence type="predicted"/>
<evidence type="ECO:0000313" key="2">
    <source>
        <dbReference type="Proteomes" id="UP000030671"/>
    </source>
</evidence>
<accession>W4KDT2</accession>
<dbReference type="Proteomes" id="UP000030671">
    <property type="component" value="Unassembled WGS sequence"/>
</dbReference>
<name>W4KDT2_HETIT</name>
<dbReference type="KEGG" id="hir:HETIRDRAFT_408186"/>
<dbReference type="EMBL" id="KI925456">
    <property type="protein sequence ID" value="ETW83904.1"/>
    <property type="molecule type" value="Genomic_DNA"/>
</dbReference>
<organism evidence="1 2">
    <name type="scientific">Heterobasidion irregulare (strain TC 32-1)</name>
    <dbReference type="NCBI Taxonomy" id="747525"/>
    <lineage>
        <taxon>Eukaryota</taxon>
        <taxon>Fungi</taxon>
        <taxon>Dikarya</taxon>
        <taxon>Basidiomycota</taxon>
        <taxon>Agaricomycotina</taxon>
        <taxon>Agaricomycetes</taxon>
        <taxon>Russulales</taxon>
        <taxon>Bondarzewiaceae</taxon>
        <taxon>Heterobasidion</taxon>
        <taxon>Heterobasidion annosum species complex</taxon>
    </lineage>
</organism>
<sequence length="74" mass="8073">MAYISQNIPLSLFPTAPAAPNAFCLFGQNPRDAYGTYEELRSVLRPSNGQQTQHRRASVGSTVTEGIRKLFCGA</sequence>
<dbReference type="eggNOG" id="ENOG502RVTX">
    <property type="taxonomic scope" value="Eukaryota"/>
</dbReference>
<evidence type="ECO:0000313" key="1">
    <source>
        <dbReference type="EMBL" id="ETW83904.1"/>
    </source>
</evidence>
<protein>
    <submittedName>
        <fullName evidence="1">Uncharacterized protein</fullName>
    </submittedName>
</protein>
<dbReference type="HOGENOM" id="CLU_176447_1_0_1"/>
<reference evidence="1 2" key="1">
    <citation type="journal article" date="2012" name="New Phytol.">
        <title>Insight into trade-off between wood decay and parasitism from the genome of a fungal forest pathogen.</title>
        <authorList>
            <person name="Olson A."/>
            <person name="Aerts A."/>
            <person name="Asiegbu F."/>
            <person name="Belbahri L."/>
            <person name="Bouzid O."/>
            <person name="Broberg A."/>
            <person name="Canback B."/>
            <person name="Coutinho P.M."/>
            <person name="Cullen D."/>
            <person name="Dalman K."/>
            <person name="Deflorio G."/>
            <person name="van Diepen L.T."/>
            <person name="Dunand C."/>
            <person name="Duplessis S."/>
            <person name="Durling M."/>
            <person name="Gonthier P."/>
            <person name="Grimwood J."/>
            <person name="Fossdal C.G."/>
            <person name="Hansson D."/>
            <person name="Henrissat B."/>
            <person name="Hietala A."/>
            <person name="Himmelstrand K."/>
            <person name="Hoffmeister D."/>
            <person name="Hogberg N."/>
            <person name="James T.Y."/>
            <person name="Karlsson M."/>
            <person name="Kohler A."/>
            <person name="Kues U."/>
            <person name="Lee Y.H."/>
            <person name="Lin Y.C."/>
            <person name="Lind M."/>
            <person name="Lindquist E."/>
            <person name="Lombard V."/>
            <person name="Lucas S."/>
            <person name="Lunden K."/>
            <person name="Morin E."/>
            <person name="Murat C."/>
            <person name="Park J."/>
            <person name="Raffaello T."/>
            <person name="Rouze P."/>
            <person name="Salamov A."/>
            <person name="Schmutz J."/>
            <person name="Solheim H."/>
            <person name="Stahlberg J."/>
            <person name="Velez H."/>
            <person name="de Vries R.P."/>
            <person name="Wiebenga A."/>
            <person name="Woodward S."/>
            <person name="Yakovlev I."/>
            <person name="Garbelotto M."/>
            <person name="Martin F."/>
            <person name="Grigoriev I.V."/>
            <person name="Stenlid J."/>
        </authorList>
    </citation>
    <scope>NUCLEOTIDE SEQUENCE [LARGE SCALE GENOMIC DNA]</scope>
    <source>
        <strain evidence="1 2">TC 32-1</strain>
    </source>
</reference>